<evidence type="ECO:0000313" key="2">
    <source>
        <dbReference type="EMBL" id="MPC96796.1"/>
    </source>
</evidence>
<organism evidence="2 3">
    <name type="scientific">Portunus trituberculatus</name>
    <name type="common">Swimming crab</name>
    <name type="synonym">Neptunus trituberculatus</name>
    <dbReference type="NCBI Taxonomy" id="210409"/>
    <lineage>
        <taxon>Eukaryota</taxon>
        <taxon>Metazoa</taxon>
        <taxon>Ecdysozoa</taxon>
        <taxon>Arthropoda</taxon>
        <taxon>Crustacea</taxon>
        <taxon>Multicrustacea</taxon>
        <taxon>Malacostraca</taxon>
        <taxon>Eumalacostraca</taxon>
        <taxon>Eucarida</taxon>
        <taxon>Decapoda</taxon>
        <taxon>Pleocyemata</taxon>
        <taxon>Brachyura</taxon>
        <taxon>Eubrachyura</taxon>
        <taxon>Portunoidea</taxon>
        <taxon>Portunidae</taxon>
        <taxon>Portuninae</taxon>
        <taxon>Portunus</taxon>
    </lineage>
</organism>
<dbReference type="EMBL" id="VSRR010107392">
    <property type="protein sequence ID" value="MPC96796.1"/>
    <property type="molecule type" value="Genomic_DNA"/>
</dbReference>
<evidence type="ECO:0000256" key="1">
    <source>
        <dbReference type="SAM" id="Phobius"/>
    </source>
</evidence>
<sequence length="83" mass="9292">MSACLRRDTNWRIEADAPVISPRVDEGFMLHRFLSRGLAGPWGRMGCFGIRGRGGGRMLCFVEVSVVVVVVVVQFEMCLVDYI</sequence>
<dbReference type="Proteomes" id="UP000324222">
    <property type="component" value="Unassembled WGS sequence"/>
</dbReference>
<keyword evidence="1" id="KW-0472">Membrane</keyword>
<name>A0A5B7JR30_PORTR</name>
<reference evidence="2 3" key="1">
    <citation type="submission" date="2019-05" db="EMBL/GenBank/DDBJ databases">
        <title>Another draft genome of Portunus trituberculatus and its Hox gene families provides insights of decapod evolution.</title>
        <authorList>
            <person name="Jeong J.-H."/>
            <person name="Song I."/>
            <person name="Kim S."/>
            <person name="Choi T."/>
            <person name="Kim D."/>
            <person name="Ryu S."/>
            <person name="Kim W."/>
        </authorList>
    </citation>
    <scope>NUCLEOTIDE SEQUENCE [LARGE SCALE GENOMIC DNA]</scope>
    <source>
        <tissue evidence="2">Muscle</tissue>
    </source>
</reference>
<proteinExistence type="predicted"/>
<protein>
    <submittedName>
        <fullName evidence="2">Uncharacterized protein</fullName>
    </submittedName>
</protein>
<dbReference type="AlphaFoldDB" id="A0A5B7JR30"/>
<evidence type="ECO:0000313" key="3">
    <source>
        <dbReference type="Proteomes" id="UP000324222"/>
    </source>
</evidence>
<keyword evidence="1" id="KW-0812">Transmembrane</keyword>
<feature type="transmembrane region" description="Helical" evidence="1">
    <location>
        <begin position="58"/>
        <end position="75"/>
    </location>
</feature>
<keyword evidence="3" id="KW-1185">Reference proteome</keyword>
<comment type="caution">
    <text evidence="2">The sequence shown here is derived from an EMBL/GenBank/DDBJ whole genome shotgun (WGS) entry which is preliminary data.</text>
</comment>
<gene>
    <name evidence="2" type="ORF">E2C01_092074</name>
</gene>
<keyword evidence="1" id="KW-1133">Transmembrane helix</keyword>
<accession>A0A5B7JR30</accession>